<feature type="signal peptide" evidence="6">
    <location>
        <begin position="1"/>
        <end position="32"/>
    </location>
</feature>
<dbReference type="InterPro" id="IPR036852">
    <property type="entry name" value="Peptidase_S8/S53_dom_sf"/>
</dbReference>
<dbReference type="PANTHER" id="PTHR43806">
    <property type="entry name" value="PEPTIDASE S8"/>
    <property type="match status" value="1"/>
</dbReference>
<dbReference type="GO" id="GO:0006508">
    <property type="term" value="P:proteolysis"/>
    <property type="evidence" value="ECO:0007669"/>
    <property type="project" value="UniProtKB-KW"/>
</dbReference>
<dbReference type="InterPro" id="IPR023828">
    <property type="entry name" value="Peptidase_S8_Ser-AS"/>
</dbReference>
<evidence type="ECO:0000259" key="7">
    <source>
        <dbReference type="Pfam" id="PF00082"/>
    </source>
</evidence>
<dbReference type="InterPro" id="IPR050131">
    <property type="entry name" value="Peptidase_S8_subtilisin-like"/>
</dbReference>
<evidence type="ECO:0000313" key="8">
    <source>
        <dbReference type="EMBL" id="QDO90079.1"/>
    </source>
</evidence>
<evidence type="ECO:0000256" key="6">
    <source>
        <dbReference type="SAM" id="SignalP"/>
    </source>
</evidence>
<accession>A0A516GEX6</accession>
<keyword evidence="3 5" id="KW-0378">Hydrolase</keyword>
<dbReference type="InterPro" id="IPR007253">
    <property type="entry name" value="Cell_wall-bd_2"/>
</dbReference>
<dbReference type="Proteomes" id="UP000315395">
    <property type="component" value="Chromosome"/>
</dbReference>
<dbReference type="Pfam" id="PF00082">
    <property type="entry name" value="Peptidase_S8"/>
    <property type="match status" value="1"/>
</dbReference>
<feature type="active site" description="Charge relay system" evidence="5">
    <location>
        <position position="420"/>
    </location>
</feature>
<dbReference type="SUPFAM" id="SSF52743">
    <property type="entry name" value="Subtilisin-like"/>
    <property type="match status" value="1"/>
</dbReference>
<organism evidence="8 9">
    <name type="scientific">Ornithinimicrobium ciconiae</name>
    <dbReference type="NCBI Taxonomy" id="2594265"/>
    <lineage>
        <taxon>Bacteria</taxon>
        <taxon>Bacillati</taxon>
        <taxon>Actinomycetota</taxon>
        <taxon>Actinomycetes</taxon>
        <taxon>Micrococcales</taxon>
        <taxon>Ornithinimicrobiaceae</taxon>
        <taxon>Ornithinimicrobium</taxon>
    </lineage>
</organism>
<dbReference type="GO" id="GO:0004252">
    <property type="term" value="F:serine-type endopeptidase activity"/>
    <property type="evidence" value="ECO:0007669"/>
    <property type="project" value="UniProtKB-UniRule"/>
</dbReference>
<dbReference type="Gene3D" id="3.40.50.200">
    <property type="entry name" value="Peptidase S8/S53 domain"/>
    <property type="match status" value="1"/>
</dbReference>
<proteinExistence type="inferred from homology"/>
<dbReference type="KEGG" id="orz:FNH13_18555"/>
<keyword evidence="6" id="KW-0732">Signal</keyword>
<dbReference type="PANTHER" id="PTHR43806:SF11">
    <property type="entry name" value="CEREVISIN-RELATED"/>
    <property type="match status" value="1"/>
</dbReference>
<dbReference type="InterPro" id="IPR022398">
    <property type="entry name" value="Peptidase_S8_His-AS"/>
</dbReference>
<dbReference type="PROSITE" id="PS00137">
    <property type="entry name" value="SUBTILASE_HIS"/>
    <property type="match status" value="1"/>
</dbReference>
<feature type="domain" description="Peptidase S8/S53" evidence="7">
    <location>
        <begin position="185"/>
        <end position="443"/>
    </location>
</feature>
<dbReference type="Pfam" id="PF04122">
    <property type="entry name" value="CW_binding_2"/>
    <property type="match status" value="2"/>
</dbReference>
<name>A0A516GEX6_9MICO</name>
<dbReference type="PROSITE" id="PS00138">
    <property type="entry name" value="SUBTILASE_SER"/>
    <property type="match status" value="1"/>
</dbReference>
<sequence length="740" mass="76437">MIHKKETARGAVVAVAGLGLAVGMMPALSANAAPETTDRDEAIISSEVQSQLEANGTTDVWLSLGDQADLSAAHSMSWEDRGDYVYNTLQAHAKETQADLLAELDRAGVDYQTFWINNSVFVEDASAELVSSVSSGAGVERIIPELVPELIEPVEGLAETSPNATEWGLDDIKAPEIWDTYDNRGEGIVVGTFDTGVDASHPALVNAYRGTETGSDDYNWFDSSGASDTPTDPHWHGTHVTGTMVGEDGENQIGVAPGAQFIGTTGCCVDGADVFAAFEWFAAPTRVDGTGADPDMRPHIINNSWGFTGYQDSEPELIALLDPALEAWDAAGIFGVFSAGNSNISVDPPDLGPCDTISNPAWHDGAHYVVGATAPGRTITDFSSRGPGQDGTPGVDITAPGAGVRSSVPGGEYGLSDGTSMAAPHVSGAVALLWSEHPELIGDQDATIAALDGAAVDQADPECGGPDSNNPTFGEGALDLVALFESLEDEEPAPMVERVFGPDRYRTAGEVSELYPDGVDTVYVTSGEGFPDALTGSSAAAQGLFPAAGTMETPDGDAAPVLLTKQAKLTNSTSDYISTLNPANIVILGGTGTVGQVVEDTLNDRFDATVSRVAGENRYETAAELASMFPSELPVVYVASGMDDAYPDALTGAALAGKDGAPVLLTKTDSVPAATAEALAELNPQSVVVLGGTAAVSDAVATELGATDRLSGADRYETAVDVSSNYAADVSVVYIASGTD</sequence>
<evidence type="ECO:0000313" key="9">
    <source>
        <dbReference type="Proteomes" id="UP000315395"/>
    </source>
</evidence>
<dbReference type="EMBL" id="CP041616">
    <property type="protein sequence ID" value="QDO90079.1"/>
    <property type="molecule type" value="Genomic_DNA"/>
</dbReference>
<evidence type="ECO:0000256" key="1">
    <source>
        <dbReference type="ARBA" id="ARBA00011073"/>
    </source>
</evidence>
<dbReference type="PRINTS" id="PR00723">
    <property type="entry name" value="SUBTILISIN"/>
</dbReference>
<comment type="similarity">
    <text evidence="1 5">Belongs to the peptidase S8 family.</text>
</comment>
<feature type="chain" id="PRO_5022109667" evidence="6">
    <location>
        <begin position="33"/>
        <end position="740"/>
    </location>
</feature>
<keyword evidence="9" id="KW-1185">Reference proteome</keyword>
<feature type="active site" description="Charge relay system" evidence="5">
    <location>
        <position position="194"/>
    </location>
</feature>
<dbReference type="AlphaFoldDB" id="A0A516GEX6"/>
<protein>
    <submittedName>
        <fullName evidence="8">S8 family serine peptidase</fullName>
    </submittedName>
</protein>
<reference evidence="8 9" key="1">
    <citation type="submission" date="2019-07" db="EMBL/GenBank/DDBJ databases">
        <title>complete genome sequencing of Ornithinimicrobium sp. H23M54.</title>
        <authorList>
            <person name="Bae J.-W."/>
            <person name="Lee S.-Y."/>
        </authorList>
    </citation>
    <scope>NUCLEOTIDE SEQUENCE [LARGE SCALE GENOMIC DNA]</scope>
    <source>
        <strain evidence="8 9">H23M54</strain>
    </source>
</reference>
<dbReference type="InterPro" id="IPR000209">
    <property type="entry name" value="Peptidase_S8/S53_dom"/>
</dbReference>
<keyword evidence="2 5" id="KW-0645">Protease</keyword>
<evidence type="ECO:0000256" key="4">
    <source>
        <dbReference type="ARBA" id="ARBA00022825"/>
    </source>
</evidence>
<dbReference type="InterPro" id="IPR015500">
    <property type="entry name" value="Peptidase_S8_subtilisin-rel"/>
</dbReference>
<dbReference type="Gene3D" id="3.40.50.12090">
    <property type="match status" value="1"/>
</dbReference>
<evidence type="ECO:0000256" key="3">
    <source>
        <dbReference type="ARBA" id="ARBA00022801"/>
    </source>
</evidence>
<dbReference type="OrthoDB" id="9813435at2"/>
<evidence type="ECO:0000256" key="5">
    <source>
        <dbReference type="PROSITE-ProRule" id="PRU01240"/>
    </source>
</evidence>
<evidence type="ECO:0000256" key="2">
    <source>
        <dbReference type="ARBA" id="ARBA00022670"/>
    </source>
</evidence>
<keyword evidence="4 5" id="KW-0720">Serine protease</keyword>
<gene>
    <name evidence="8" type="ORF">FNH13_18555</name>
</gene>
<feature type="active site" description="Charge relay system" evidence="5">
    <location>
        <position position="236"/>
    </location>
</feature>
<dbReference type="RefSeq" id="WP_143784805.1">
    <property type="nucleotide sequence ID" value="NZ_CP041616.1"/>
</dbReference>
<dbReference type="PROSITE" id="PS51892">
    <property type="entry name" value="SUBTILASE"/>
    <property type="match status" value="1"/>
</dbReference>